<dbReference type="FunFam" id="1.25.40.10:FF:000542">
    <property type="entry name" value="Pentatricopeptide repeat-containing protein MRL1, chloroplastic isoform X1"/>
    <property type="match status" value="1"/>
</dbReference>
<dbReference type="PANTHER" id="PTHR47935:SF1">
    <property type="entry name" value="PENTATRICOPEPTIDE REPEAT-CONTAINING PROTEIN MRL1, CHLOROPLASTIC"/>
    <property type="match status" value="1"/>
</dbReference>
<reference evidence="6" key="1">
    <citation type="submission" date="2023-03" db="UniProtKB">
        <authorList>
            <consortium name="EnsemblPlants"/>
        </authorList>
    </citation>
    <scope>IDENTIFICATION</scope>
</reference>
<feature type="repeat" description="PPR" evidence="2">
    <location>
        <begin position="624"/>
        <end position="654"/>
    </location>
</feature>
<evidence type="ECO:0000259" key="5">
    <source>
        <dbReference type="Pfam" id="PF23276"/>
    </source>
</evidence>
<dbReference type="Gene3D" id="1.25.40.10">
    <property type="entry name" value="Tetratricopeptide repeat domain"/>
    <property type="match status" value="4"/>
</dbReference>
<feature type="repeat" description="PPR" evidence="2">
    <location>
        <begin position="766"/>
        <end position="800"/>
    </location>
</feature>
<feature type="region of interest" description="Disordered" evidence="3">
    <location>
        <begin position="216"/>
        <end position="245"/>
    </location>
</feature>
<evidence type="ECO:0000256" key="2">
    <source>
        <dbReference type="PROSITE-ProRule" id="PRU00708"/>
    </source>
</evidence>
<evidence type="ECO:0000313" key="6">
    <source>
        <dbReference type="EnsemblPlants" id="MELO3C020773.2.1"/>
    </source>
</evidence>
<dbReference type="InterPro" id="IPR053303">
    <property type="entry name" value="Chloroplast_PPR"/>
</dbReference>
<dbReference type="Pfam" id="PF23276">
    <property type="entry name" value="TPR_24"/>
    <property type="match status" value="1"/>
</dbReference>
<dbReference type="NCBIfam" id="TIGR00756">
    <property type="entry name" value="PPR"/>
    <property type="match status" value="6"/>
</dbReference>
<dbReference type="InterPro" id="IPR011990">
    <property type="entry name" value="TPR-like_helical_dom_sf"/>
</dbReference>
<feature type="repeat" description="PPR" evidence="2">
    <location>
        <begin position="661"/>
        <end position="695"/>
    </location>
</feature>
<feature type="repeat" description="PPR" evidence="2">
    <location>
        <begin position="840"/>
        <end position="874"/>
    </location>
</feature>
<proteinExistence type="predicted"/>
<dbReference type="AlphaFoldDB" id="A0A9I9DLM8"/>
<feature type="repeat" description="PPR" evidence="2">
    <location>
        <begin position="554"/>
        <end position="588"/>
    </location>
</feature>
<keyword evidence="4" id="KW-1133">Transmembrane helix</keyword>
<dbReference type="Gramene" id="MELO3C020773.2.1">
    <property type="protein sequence ID" value="MELO3C020773.2.1"/>
    <property type="gene ID" value="MELO3C020773.2"/>
</dbReference>
<keyword evidence="4" id="KW-0812">Transmembrane</keyword>
<dbReference type="PROSITE" id="PS51375">
    <property type="entry name" value="PPR"/>
    <property type="match status" value="7"/>
</dbReference>
<keyword evidence="1" id="KW-0677">Repeat</keyword>
<name>A0A9I9DLM8_CUCME</name>
<keyword evidence="4" id="KW-0472">Membrane</keyword>
<dbReference type="PANTHER" id="PTHR47935">
    <property type="entry name" value="PENTATRICOPEPTIDE REPEAT-CONTAINING PROTEIN MRL1, CHLOROPLASTIC"/>
    <property type="match status" value="1"/>
</dbReference>
<dbReference type="EnsemblPlants" id="MELO3C020773.2.1">
    <property type="protein sequence ID" value="MELO3C020773.2.1"/>
    <property type="gene ID" value="MELO3C020773.2"/>
</dbReference>
<evidence type="ECO:0000256" key="3">
    <source>
        <dbReference type="SAM" id="MobiDB-lite"/>
    </source>
</evidence>
<feature type="region of interest" description="Disordered" evidence="3">
    <location>
        <begin position="402"/>
        <end position="442"/>
    </location>
</feature>
<dbReference type="InterPro" id="IPR002885">
    <property type="entry name" value="PPR_rpt"/>
</dbReference>
<dbReference type="FunFam" id="1.25.40.10:FF:002179">
    <property type="entry name" value="Pentatricopeptide repeat-containing protein MRL1, chloroplastic"/>
    <property type="match status" value="1"/>
</dbReference>
<feature type="compositionally biased region" description="Polar residues" evidence="3">
    <location>
        <begin position="216"/>
        <end position="232"/>
    </location>
</feature>
<evidence type="ECO:0000256" key="4">
    <source>
        <dbReference type="SAM" id="Phobius"/>
    </source>
</evidence>
<protein>
    <recommendedName>
        <fullName evidence="5">Pentatricopeptide repeat-containing protein-mitochondrial domain-containing protein</fullName>
    </recommendedName>
</protein>
<evidence type="ECO:0000256" key="1">
    <source>
        <dbReference type="ARBA" id="ARBA00022737"/>
    </source>
</evidence>
<dbReference type="Pfam" id="PF13812">
    <property type="entry name" value="PPR_3"/>
    <property type="match status" value="2"/>
</dbReference>
<organism evidence="6">
    <name type="scientific">Cucumis melo</name>
    <name type="common">Muskmelon</name>
    <dbReference type="NCBI Taxonomy" id="3656"/>
    <lineage>
        <taxon>Eukaryota</taxon>
        <taxon>Viridiplantae</taxon>
        <taxon>Streptophyta</taxon>
        <taxon>Embryophyta</taxon>
        <taxon>Tracheophyta</taxon>
        <taxon>Spermatophyta</taxon>
        <taxon>Magnoliopsida</taxon>
        <taxon>eudicotyledons</taxon>
        <taxon>Gunneridae</taxon>
        <taxon>Pentapetalae</taxon>
        <taxon>rosids</taxon>
        <taxon>fabids</taxon>
        <taxon>Cucurbitales</taxon>
        <taxon>Cucurbitaceae</taxon>
        <taxon>Benincaseae</taxon>
        <taxon>Cucumis</taxon>
    </lineage>
</organism>
<feature type="repeat" description="PPR" evidence="2">
    <location>
        <begin position="696"/>
        <end position="730"/>
    </location>
</feature>
<sequence>ESLTQRPFSFVPSLSLSILNSIQLNHSHFSNSFSLSLFYSSMEVFFSSNPQSLTFNPCLPLNSPSSFSYSRLRFVRRQFLGSSHNLRPPDALRSRRRCRNLGLFVQSPRCILRASLSSNPVLIVVAVVTFSAVSFIYMNLNRRKKNAVERSRSPKLALSQLGRGINWSVDGHVMGFRDHHGEFLEQNIAVKDRAEEKSYSGEEETVLQLQKSGLSHEASVNETLPPSVSEVTTSKDSDSLFSDESEATDPSLLSAIFESGVLQPLIFANEMTDLRLNGSHVKSHSELPVVVDTTELPPVTGPLYSVYDQVTQHLKEDGELLNEEKLSSSNFQIEEPAREDIYMFYQDTESSNQTETSSRTSHLYNKKFSSLMVNGVSRVAELVLEDSLPVAGYVQRKVPDVRYKEGSSGNRKKSGGNNISGHGERKEPSLHKGKAVNGVTHPNGKHVHYKNLHVDQYKSYNQCLKGGRLHDCIRILQDMETEGILDMNKIYHGKFFNICKSKKAVQEAFQYTALIQNPTLSTFNMLMSVCASRQDSERAFQVVRLVQEAGMKADCKLYTTLISTCGKSGKVDAMFEVFHRMVNAGVEPNVHTYGALIDGCARAGQVAKAFGVYGIMRSKNVKPDRVVFNALITACGQSGAVDRAFDVLAEMGAELHPIEPDHITIGALMKACANAGQVDRAIEVYKMIHDYKIKGTPEVYTIAVNCCSQSCDWDFASNVYQDMTRKGVQPDEIFLSALIDVAGHAGKLDAAFEILGEAKTLGIRVGIVSYSSLMGACSNAKNWQKALALYEDLKSMKLRLTVSTVNALITALMSPTGDGEQLQMAMDILTEMKELGLSPNNITYSILTAASERNNDLEIALMLLSQAKEDGIVPTLTMYRTAQALMVYREIIEAGIVPSIDVLSQVLGCLQIPHDSALKSRLIENIGVSADSSRSSNLCSLIDGFGEYDPRAFSLLEEAASLGVATFVFPKGNPIVVDAKELQIHTAEVYLLTVLKGLKHRLAAGSRLPNIMILLPNETTQILSPKGERTINLSGRVGQAVAALLRRLGLPYLGNESSGKIRINGLALRRWLQPKLSDSLSGKPGEFGTFQSRLRKGISHQQRNIRIGNLSLD</sequence>
<dbReference type="InterPro" id="IPR057027">
    <property type="entry name" value="TPR_mt"/>
</dbReference>
<feature type="domain" description="Pentatricopeptide repeat-containing protein-mitochondrial" evidence="5">
    <location>
        <begin position="561"/>
        <end position="687"/>
    </location>
</feature>
<feature type="repeat" description="PPR" evidence="2">
    <location>
        <begin position="589"/>
        <end position="623"/>
    </location>
</feature>
<accession>A0A9I9DLM8</accession>
<feature type="transmembrane region" description="Helical" evidence="4">
    <location>
        <begin position="121"/>
        <end position="140"/>
    </location>
</feature>